<dbReference type="EMBL" id="GAHY01001282">
    <property type="protein sequence ID" value="JAA76228.1"/>
    <property type="molecule type" value="mRNA"/>
</dbReference>
<dbReference type="AlphaFoldDB" id="R4G8B1"/>
<evidence type="ECO:0000313" key="4">
    <source>
        <dbReference type="EnsemblMetazoa" id="RPRC007693-PA"/>
    </source>
</evidence>
<accession>R4G8B1</accession>
<dbReference type="eggNOG" id="ENOG502S660">
    <property type="taxonomic scope" value="Eukaryota"/>
</dbReference>
<feature type="transmembrane region" description="Helical" evidence="2">
    <location>
        <begin position="49"/>
        <end position="71"/>
    </location>
</feature>
<dbReference type="EnsemblMetazoa" id="RPRC007693-RA">
    <property type="protein sequence ID" value="RPRC007693-PA"/>
    <property type="gene ID" value="RPRC007693"/>
</dbReference>
<proteinExistence type="evidence at transcript level"/>
<protein>
    <submittedName>
        <fullName evidence="3 4">Uncharacterized protein</fullName>
    </submittedName>
</protein>
<reference evidence="5" key="2">
    <citation type="submission" date="2015-04" db="EMBL/GenBank/DDBJ databases">
        <authorList>
            <person name="Wilson R.K."/>
            <person name="Warren W."/>
            <person name="Dotson E."/>
            <person name="Oliveira P.L."/>
        </authorList>
    </citation>
    <scope>NUCLEOTIDE SEQUENCE</scope>
</reference>
<evidence type="ECO:0000256" key="2">
    <source>
        <dbReference type="SAM" id="Phobius"/>
    </source>
</evidence>
<dbReference type="InParanoid" id="R4G8B1"/>
<evidence type="ECO:0000313" key="5">
    <source>
        <dbReference type="Proteomes" id="UP000015103"/>
    </source>
</evidence>
<evidence type="ECO:0000256" key="1">
    <source>
        <dbReference type="SAM" id="MobiDB-lite"/>
    </source>
</evidence>
<reference evidence="3" key="1">
    <citation type="submission" date="2013-04" db="EMBL/GenBank/DDBJ databases">
        <title>An insight into the transcriptome of the digestive tract of the blood sucking bug, Rhodnius prolixus.</title>
        <authorList>
            <person name="Ribeiro J.M.C."/>
            <person name="Genta F.A."/>
            <person name="Sorgine M.H.F."/>
            <person name="Paiva-Silva G.O."/>
            <person name="Majerowicz D."/>
            <person name="Medeiros M."/>
            <person name="Koerich L."/>
            <person name="Terra W.R."/>
            <person name="Ferreira C."/>
            <person name="Pimentel A.C."/>
            <person name="Bisch P.M."/>
            <person name="Diniz M.M.P."/>
            <person name="Nascimento R."/>
            <person name="Salmon D."/>
            <person name="Silber A.M."/>
            <person name="Alves M."/>
            <person name="Oliveira M.F."/>
            <person name="Gondim K.C."/>
            <person name="Silva Neto M.A.C."/>
            <person name="Atella G.C."/>
            <person name="Araujo H."/>
            <person name="Dias F.S."/>
            <person name="Polycarpo C.R."/>
            <person name="Fampa P."/>
            <person name="Melo A.C."/>
            <person name="Tanaka A.S."/>
            <person name="Balczun C."/>
            <person name="Oliveira J.H.M."/>
            <person name="Goncalves R."/>
            <person name="Lazoski C."/>
            <person name="Pereira M.A."/>
            <person name="Rivera-Pomar R."/>
            <person name="Diambra L."/>
            <person name="Schaub G.A."/>
            <person name="Garcia E.S."/>
            <person name="Azambuja P."/>
            <person name="Braz G.R.C."/>
            <person name="Oliveira P.L."/>
        </authorList>
    </citation>
    <scope>NUCLEOTIDE SEQUENCE</scope>
</reference>
<sequence length="482" mass="55026">MEKQQEATADSISTVGVPIKEYPPSEVYSSEPPPAYVRPKGNAVQIARIAALTLVAVSFILGFFMVASAYITASATCYQEYPVPPQEGGEDRPSYQHLVDPLDSEETADNKRESVLPPASEHQEQLQEQPIQLKLPLQLDFDELAGNLIEKNQRSRMNCVVEKRRAEEVMDHQPKTVKLPFGFNVTTDPRYEHVTGERMAIFCESGNDQRHVPMEPQQPMMVPIAVHQIQVPVQVPQNSMPHHPNAFPFHQANGLPFQHANVIPFPHHPNAIPIQHPNAIPHHGMPIHPMHQPQQQQQQQQQQQHPHFPPQFLTHMQQKVHFQPPQQHNQRAQQMIPEEQVIIQEELISPLFQDFQDNNMVLETRDRVPEDHVMLPEGRVLMAEGRAMRHPQQPIVIAKELVHEVAPDVPSDTVKPPPPPQFHRLPIHVSIETKEQHVARQAQQEAQPRPHFVQPRSVRSVDSVFDHHRDKRVRRCACDCAC</sequence>
<dbReference type="EMBL" id="ACPB03012089">
    <property type="status" value="NOT_ANNOTATED_CDS"/>
    <property type="molecule type" value="Genomic_DNA"/>
</dbReference>
<name>R4G8B1_RHOPR</name>
<keyword evidence="2" id="KW-1133">Transmembrane helix</keyword>
<feature type="region of interest" description="Disordered" evidence="1">
    <location>
        <begin position="280"/>
        <end position="306"/>
    </location>
</feature>
<keyword evidence="2" id="KW-0812">Transmembrane</keyword>
<feature type="region of interest" description="Disordered" evidence="1">
    <location>
        <begin position="103"/>
        <end position="124"/>
    </location>
</feature>
<reference evidence="4" key="3">
    <citation type="submission" date="2015-05" db="UniProtKB">
        <authorList>
            <consortium name="EnsemblMetazoa"/>
        </authorList>
    </citation>
    <scope>IDENTIFICATION</scope>
</reference>
<dbReference type="EMBL" id="ACPB03012088">
    <property type="status" value="NOT_ANNOTATED_CDS"/>
    <property type="molecule type" value="Genomic_DNA"/>
</dbReference>
<dbReference type="OMA" id="RPPRMGP"/>
<organism evidence="3">
    <name type="scientific">Rhodnius prolixus</name>
    <name type="common">Triatomid bug</name>
    <dbReference type="NCBI Taxonomy" id="13249"/>
    <lineage>
        <taxon>Eukaryota</taxon>
        <taxon>Metazoa</taxon>
        <taxon>Ecdysozoa</taxon>
        <taxon>Arthropoda</taxon>
        <taxon>Hexapoda</taxon>
        <taxon>Insecta</taxon>
        <taxon>Pterygota</taxon>
        <taxon>Neoptera</taxon>
        <taxon>Paraneoptera</taxon>
        <taxon>Hemiptera</taxon>
        <taxon>Heteroptera</taxon>
        <taxon>Panheteroptera</taxon>
        <taxon>Cimicomorpha</taxon>
        <taxon>Reduviidae</taxon>
        <taxon>Triatominae</taxon>
        <taxon>Rhodnius</taxon>
    </lineage>
</organism>
<dbReference type="Proteomes" id="UP000015103">
    <property type="component" value="Unassembled WGS sequence"/>
</dbReference>
<keyword evidence="2" id="KW-0472">Membrane</keyword>
<keyword evidence="5" id="KW-1185">Reference proteome</keyword>
<dbReference type="HOGENOM" id="CLU_566621_0_0_1"/>
<evidence type="ECO:0000313" key="3">
    <source>
        <dbReference type="EMBL" id="JAA76228.1"/>
    </source>
</evidence>
<dbReference type="VEuPathDB" id="VectorBase:RPRC007693"/>
<dbReference type="EMBL" id="ACPB03012090">
    <property type="status" value="NOT_ANNOTATED_CDS"/>
    <property type="molecule type" value="Genomic_DNA"/>
</dbReference>